<evidence type="ECO:0000259" key="1">
    <source>
        <dbReference type="Pfam" id="PF02894"/>
    </source>
</evidence>
<dbReference type="Pfam" id="PF02894">
    <property type="entry name" value="GFO_IDH_MocA_C"/>
    <property type="match status" value="1"/>
</dbReference>
<gene>
    <name evidence="2" type="ORF">METZ01_LOCUS171971</name>
</gene>
<reference evidence="2" key="1">
    <citation type="submission" date="2018-05" db="EMBL/GenBank/DDBJ databases">
        <authorList>
            <person name="Lanie J.A."/>
            <person name="Ng W.-L."/>
            <person name="Kazmierczak K.M."/>
            <person name="Andrzejewski T.M."/>
            <person name="Davidsen T.M."/>
            <person name="Wayne K.J."/>
            <person name="Tettelin H."/>
            <person name="Glass J.I."/>
            <person name="Rusch D."/>
            <person name="Podicherti R."/>
            <person name="Tsui H.-C.T."/>
            <person name="Winkler M.E."/>
        </authorList>
    </citation>
    <scope>NUCLEOTIDE SEQUENCE</scope>
</reference>
<dbReference type="SUPFAM" id="SSF55347">
    <property type="entry name" value="Glyceraldehyde-3-phosphate dehydrogenase-like, C-terminal domain"/>
    <property type="match status" value="1"/>
</dbReference>
<feature type="domain" description="Gfo/Idh/MocA-like oxidoreductase C-terminal" evidence="1">
    <location>
        <begin position="7"/>
        <end position="204"/>
    </location>
</feature>
<dbReference type="EMBL" id="UINC01032069">
    <property type="protein sequence ID" value="SVB19117.1"/>
    <property type="molecule type" value="Genomic_DNA"/>
</dbReference>
<organism evidence="2">
    <name type="scientific">marine metagenome</name>
    <dbReference type="NCBI Taxonomy" id="408172"/>
    <lineage>
        <taxon>unclassified sequences</taxon>
        <taxon>metagenomes</taxon>
        <taxon>ecological metagenomes</taxon>
    </lineage>
</organism>
<evidence type="ECO:0000313" key="2">
    <source>
        <dbReference type="EMBL" id="SVB19117.1"/>
    </source>
</evidence>
<protein>
    <recommendedName>
        <fullName evidence="1">Gfo/Idh/MocA-like oxidoreductase C-terminal domain-containing protein</fullName>
    </recommendedName>
</protein>
<dbReference type="AlphaFoldDB" id="A0A382C100"/>
<dbReference type="Gene3D" id="3.30.360.10">
    <property type="entry name" value="Dihydrodipicolinate Reductase, domain 2"/>
    <property type="match status" value="1"/>
</dbReference>
<sequence>QRELSGLGTLGDLMSHVIDMAQMIVSPVKSAVSNSETFISQRPLPTPGEGTHFTVQKGGPAGDVTNEDYVGTLVQFTNGAQGTLEACRIISGLKCQMAFEVNGTEGALNWDFERMNELNLYLPNENNYHDGHVRVLSGPEHPFHLQFNPAPGTGLGYDDLKVIESYNFLKAIEHGKQMKPGFAEALSVAKVQTAIQESWESKRWEVVNYDSAAEKV</sequence>
<feature type="non-terminal residue" evidence="2">
    <location>
        <position position="1"/>
    </location>
</feature>
<name>A0A382C100_9ZZZZ</name>
<dbReference type="InterPro" id="IPR004104">
    <property type="entry name" value="Gfo/Idh/MocA-like_OxRdtase_C"/>
</dbReference>
<proteinExistence type="predicted"/>
<accession>A0A382C100</accession>